<dbReference type="PANTHER" id="PTHR30572">
    <property type="entry name" value="MEMBRANE COMPONENT OF TRANSPORTER-RELATED"/>
    <property type="match status" value="1"/>
</dbReference>
<dbReference type="Proteomes" id="UP000031972">
    <property type="component" value="Unassembled WGS sequence"/>
</dbReference>
<proteinExistence type="inferred from homology"/>
<evidence type="ECO:0000259" key="8">
    <source>
        <dbReference type="Pfam" id="PF02687"/>
    </source>
</evidence>
<dbReference type="OrthoDB" id="9770099at2"/>
<feature type="transmembrane region" description="Helical" evidence="7">
    <location>
        <begin position="402"/>
        <end position="424"/>
    </location>
</feature>
<keyword evidence="11" id="KW-1185">Reference proteome</keyword>
<accession>A0A0C2W4S7</accession>
<feature type="transmembrane region" description="Helical" evidence="7">
    <location>
        <begin position="358"/>
        <end position="382"/>
    </location>
</feature>
<evidence type="ECO:0000313" key="10">
    <source>
        <dbReference type="EMBL" id="KIL51018.1"/>
    </source>
</evidence>
<comment type="similarity">
    <text evidence="6">Belongs to the ABC-4 integral membrane protein family.</text>
</comment>
<dbReference type="PROSITE" id="PS51257">
    <property type="entry name" value="PROKAR_LIPOPROTEIN"/>
    <property type="match status" value="1"/>
</dbReference>
<dbReference type="GO" id="GO:0005886">
    <property type="term" value="C:plasma membrane"/>
    <property type="evidence" value="ECO:0007669"/>
    <property type="project" value="UniProtKB-SubCell"/>
</dbReference>
<keyword evidence="4 7" id="KW-1133">Transmembrane helix</keyword>
<feature type="transmembrane region" description="Helical" evidence="7">
    <location>
        <begin position="297"/>
        <end position="321"/>
    </location>
</feature>
<evidence type="ECO:0000256" key="2">
    <source>
        <dbReference type="ARBA" id="ARBA00022475"/>
    </source>
</evidence>
<gene>
    <name evidence="10" type="ORF">KR50_08990</name>
</gene>
<keyword evidence="5 7" id="KW-0472">Membrane</keyword>
<feature type="domain" description="MacB-like periplasmic core" evidence="9">
    <location>
        <begin position="22"/>
        <end position="279"/>
    </location>
</feature>
<feature type="transmembrane region" description="Helical" evidence="7">
    <location>
        <begin position="21"/>
        <end position="45"/>
    </location>
</feature>
<evidence type="ECO:0000256" key="3">
    <source>
        <dbReference type="ARBA" id="ARBA00022692"/>
    </source>
</evidence>
<dbReference type="InterPro" id="IPR003838">
    <property type="entry name" value="ABC3_permease_C"/>
</dbReference>
<dbReference type="InterPro" id="IPR025857">
    <property type="entry name" value="MacB_PCD"/>
</dbReference>
<dbReference type="PANTHER" id="PTHR30572:SF4">
    <property type="entry name" value="ABC TRANSPORTER PERMEASE YTRF"/>
    <property type="match status" value="1"/>
</dbReference>
<feature type="domain" description="ABC3 transporter permease C-terminal" evidence="8">
    <location>
        <begin position="306"/>
        <end position="433"/>
    </location>
</feature>
<reference evidence="10 11" key="1">
    <citation type="submission" date="2015-01" db="EMBL/GenBank/DDBJ databases">
        <title>Jeotgalibacillus campisalis genome sequencing.</title>
        <authorList>
            <person name="Goh K.M."/>
            <person name="Chan K.-G."/>
            <person name="Yaakop A.S."/>
            <person name="Ee R."/>
            <person name="Gan H.M."/>
            <person name="Chan C.S."/>
        </authorList>
    </citation>
    <scope>NUCLEOTIDE SEQUENCE [LARGE SCALE GENOMIC DNA]</scope>
    <source>
        <strain evidence="10 11">SF-57</strain>
    </source>
</reference>
<dbReference type="Pfam" id="PF02687">
    <property type="entry name" value="FtsX"/>
    <property type="match status" value="1"/>
</dbReference>
<evidence type="ECO:0000313" key="11">
    <source>
        <dbReference type="Proteomes" id="UP000031972"/>
    </source>
</evidence>
<dbReference type="InterPro" id="IPR050250">
    <property type="entry name" value="Macrolide_Exporter_MacB"/>
</dbReference>
<comment type="subcellular location">
    <subcellularLocation>
        <location evidence="1">Cell membrane</location>
        <topology evidence="1">Multi-pass membrane protein</topology>
    </subcellularLocation>
</comment>
<comment type="caution">
    <text evidence="10">The sequence shown here is derived from an EMBL/GenBank/DDBJ whole genome shotgun (WGS) entry which is preliminary data.</text>
</comment>
<evidence type="ECO:0000256" key="4">
    <source>
        <dbReference type="ARBA" id="ARBA00022989"/>
    </source>
</evidence>
<keyword evidence="3 7" id="KW-0812">Transmembrane</keyword>
<evidence type="ECO:0000256" key="5">
    <source>
        <dbReference type="ARBA" id="ARBA00023136"/>
    </source>
</evidence>
<dbReference type="Pfam" id="PF12704">
    <property type="entry name" value="MacB_PCD"/>
    <property type="match status" value="1"/>
</dbReference>
<dbReference type="RefSeq" id="WP_041055336.1">
    <property type="nucleotide sequence ID" value="NZ_JXRR01000008.1"/>
</dbReference>
<evidence type="ECO:0000256" key="6">
    <source>
        <dbReference type="ARBA" id="ARBA00038076"/>
    </source>
</evidence>
<dbReference type="GO" id="GO:0022857">
    <property type="term" value="F:transmembrane transporter activity"/>
    <property type="evidence" value="ECO:0007669"/>
    <property type="project" value="TreeGrafter"/>
</dbReference>
<protein>
    <recommendedName>
        <fullName evidence="12">Metabolite permease</fullName>
    </recommendedName>
</protein>
<keyword evidence="2" id="KW-1003">Cell membrane</keyword>
<dbReference type="AlphaFoldDB" id="A0A0C2W4S7"/>
<name>A0A0C2W4S7_9BACL</name>
<evidence type="ECO:0008006" key="12">
    <source>
        <dbReference type="Google" id="ProtNLM"/>
    </source>
</evidence>
<sequence length="443" mass="48697">MKLKDQFRFILQNMKKNKIRVFMTVLATAMGCAFLIVLASVAFGLHDSILRDTLENRTINEVEVYGGEEGQGITDQDIAKFEELEGVRAVTRQKSVQQEAIYSVDDFQAYAPTVAAHFPSEIASGAELAEGRLPEAADEVVVGHHFIPLLTPTEGNPDELYNEDGLIKEELQFDENVIGQIFTMEIAKTDGDQETTEEFDVKIVGVMKAPGREWEWDQHVYITDDLLDELETFTGTPGAALMDPSTFEDVSAEEVPYDQVTVIASDLESVKNVSEQLEDQNYMSYSIVNEMEQMNTLFTIAKAGLIFIGTIAILIASIGIYNTMTMAVTERAPDIGIMKAIGASPKVIKRIFILESSYIGLIGAAIGIAAAYVISILVNFGLPLILEAAFDEEMPAGLQFSSIPPLLIVIAVVICLLVTILSGLRPAKRATEIDVLKAMRREI</sequence>
<organism evidence="10 11">
    <name type="scientific">Jeotgalibacillus campisalis</name>
    <dbReference type="NCBI Taxonomy" id="220754"/>
    <lineage>
        <taxon>Bacteria</taxon>
        <taxon>Bacillati</taxon>
        <taxon>Bacillota</taxon>
        <taxon>Bacilli</taxon>
        <taxon>Bacillales</taxon>
        <taxon>Caryophanaceae</taxon>
        <taxon>Jeotgalibacillus</taxon>
    </lineage>
</organism>
<evidence type="ECO:0000256" key="1">
    <source>
        <dbReference type="ARBA" id="ARBA00004651"/>
    </source>
</evidence>
<evidence type="ECO:0000256" key="7">
    <source>
        <dbReference type="SAM" id="Phobius"/>
    </source>
</evidence>
<evidence type="ECO:0000259" key="9">
    <source>
        <dbReference type="Pfam" id="PF12704"/>
    </source>
</evidence>
<dbReference type="PATRIC" id="fig|220754.4.peg.919"/>
<dbReference type="EMBL" id="JXRR01000008">
    <property type="protein sequence ID" value="KIL51018.1"/>
    <property type="molecule type" value="Genomic_DNA"/>
</dbReference>